<evidence type="ECO:0000313" key="2">
    <source>
        <dbReference type="Proteomes" id="UP000500806"/>
    </source>
</evidence>
<evidence type="ECO:0000313" key="1">
    <source>
        <dbReference type="EMBL" id="QKM62291.1"/>
    </source>
</evidence>
<dbReference type="RefSeq" id="WP_173942442.1">
    <property type="nucleotide sequence ID" value="NZ_CBCSCD010000003.1"/>
</dbReference>
<reference evidence="1 2" key="1">
    <citation type="submission" date="2018-04" db="EMBL/GenBank/DDBJ databases">
        <title>Polynucleobacter sp. LimPoW16 genome.</title>
        <authorList>
            <person name="Hahn M.W."/>
        </authorList>
    </citation>
    <scope>NUCLEOTIDE SEQUENCE [LARGE SCALE GENOMIC DNA]</scope>
    <source>
        <strain evidence="1 2">LimPoW16</strain>
    </source>
</reference>
<dbReference type="AlphaFoldDB" id="A0A6M9PPE9"/>
<keyword evidence="2" id="KW-1185">Reference proteome</keyword>
<dbReference type="KEGG" id="pani:DCO16_03920"/>
<gene>
    <name evidence="1" type="ORF">DCO16_03920</name>
</gene>
<sequence>MSRTKRRKNQFHEYDWVLKNWQYFALGGQYSRHEPKSRLAKKAIALFHSDKEVTMGGAAPRWYRKSFDHRRRTRNNRAMKNWLCKPEVDPLFEASHKHDANYSWW</sequence>
<protein>
    <submittedName>
        <fullName evidence="1">Uncharacterized protein</fullName>
    </submittedName>
</protein>
<name>A0A6M9PPE9_9BURK</name>
<proteinExistence type="predicted"/>
<dbReference type="EMBL" id="CP028941">
    <property type="protein sequence ID" value="QKM62291.1"/>
    <property type="molecule type" value="Genomic_DNA"/>
</dbReference>
<accession>A0A6M9PPE9</accession>
<organism evidence="1 2">
    <name type="scientific">Polynucleobacter antarcticus</name>
    <dbReference type="NCBI Taxonomy" id="1743162"/>
    <lineage>
        <taxon>Bacteria</taxon>
        <taxon>Pseudomonadati</taxon>
        <taxon>Pseudomonadota</taxon>
        <taxon>Betaproteobacteria</taxon>
        <taxon>Burkholderiales</taxon>
        <taxon>Burkholderiaceae</taxon>
        <taxon>Polynucleobacter</taxon>
    </lineage>
</organism>
<dbReference type="Proteomes" id="UP000500806">
    <property type="component" value="Chromosome"/>
</dbReference>